<feature type="transmembrane region" description="Helical" evidence="1">
    <location>
        <begin position="123"/>
        <end position="150"/>
    </location>
</feature>
<evidence type="ECO:0008006" key="4">
    <source>
        <dbReference type="Google" id="ProtNLM"/>
    </source>
</evidence>
<dbReference type="Proteomes" id="UP000366766">
    <property type="component" value="Unassembled WGS sequence"/>
</dbReference>
<protein>
    <recommendedName>
        <fullName evidence="4">ABC-2 family transporter protein</fullName>
    </recommendedName>
</protein>
<keyword evidence="1" id="KW-0812">Transmembrane</keyword>
<feature type="transmembrane region" description="Helical" evidence="1">
    <location>
        <begin position="213"/>
        <end position="231"/>
    </location>
</feature>
<accession>A0A564WLI7</accession>
<sequence>MKKHELRSILQKSPEAKRLKETQQICTTILNQKKKLNLIPEERTKFWQFLSDVMRHIGWRLWLSQGIVLLFICAGAFSILNMPNVISMFIPLLILACLPSFYQSSTFGMGEIEAVTRASGAQIILAKLILAGAAQIVCLTVICWLAIVVVEYPVTLIQIIMYVIVPFLGCLILTLWNMRKRERYAIQCSVVSCLGVSVFAGTLAHWFPAIYDISAIGIWFITFILFMGFFIKELSLLIKTWKEGKMYGIIA</sequence>
<gene>
    <name evidence="2" type="ORF">BWLFYP14_00653</name>
</gene>
<keyword evidence="1" id="KW-0472">Membrane</keyword>
<feature type="transmembrane region" description="Helical" evidence="1">
    <location>
        <begin position="61"/>
        <end position="79"/>
    </location>
</feature>
<dbReference type="AlphaFoldDB" id="A0A564WLI7"/>
<reference evidence="2 3" key="1">
    <citation type="submission" date="2019-07" db="EMBL/GenBank/DDBJ databases">
        <authorList>
            <person name="Chang H.-W."/>
            <person name="Raman A."/>
            <person name="Venkatesh S."/>
            <person name="Gehrig J."/>
        </authorList>
    </citation>
    <scope>NUCLEOTIDE SEQUENCE [LARGE SCALE GENOMIC DNA]</scope>
    <source>
        <strain evidence="2">Blautia_wexlerae_LFYP_14</strain>
    </source>
</reference>
<proteinExistence type="predicted"/>
<name>A0A564WLI7_9FIRM</name>
<organism evidence="2 3">
    <name type="scientific">Blautia wexlerae</name>
    <dbReference type="NCBI Taxonomy" id="418240"/>
    <lineage>
        <taxon>Bacteria</taxon>
        <taxon>Bacillati</taxon>
        <taxon>Bacillota</taxon>
        <taxon>Clostridia</taxon>
        <taxon>Lachnospirales</taxon>
        <taxon>Lachnospiraceae</taxon>
        <taxon>Blautia</taxon>
    </lineage>
</organism>
<feature type="transmembrane region" description="Helical" evidence="1">
    <location>
        <begin position="85"/>
        <end position="102"/>
    </location>
</feature>
<feature type="transmembrane region" description="Helical" evidence="1">
    <location>
        <begin position="156"/>
        <end position="176"/>
    </location>
</feature>
<dbReference type="RefSeq" id="WP_144136738.1">
    <property type="nucleotide sequence ID" value="NZ_CABHOF010000014.1"/>
</dbReference>
<evidence type="ECO:0000256" key="1">
    <source>
        <dbReference type="SAM" id="Phobius"/>
    </source>
</evidence>
<evidence type="ECO:0000313" key="2">
    <source>
        <dbReference type="EMBL" id="VUX62904.1"/>
    </source>
</evidence>
<evidence type="ECO:0000313" key="3">
    <source>
        <dbReference type="Proteomes" id="UP000366766"/>
    </source>
</evidence>
<feature type="transmembrane region" description="Helical" evidence="1">
    <location>
        <begin position="188"/>
        <end position="207"/>
    </location>
</feature>
<dbReference type="EMBL" id="CABHOF010000014">
    <property type="protein sequence ID" value="VUX62904.1"/>
    <property type="molecule type" value="Genomic_DNA"/>
</dbReference>
<keyword evidence="1" id="KW-1133">Transmembrane helix</keyword>
<keyword evidence="3" id="KW-1185">Reference proteome</keyword>